<feature type="region of interest" description="Disordered" evidence="1">
    <location>
        <begin position="1"/>
        <end position="27"/>
    </location>
</feature>
<dbReference type="Proteomes" id="UP000646738">
    <property type="component" value="Unassembled WGS sequence"/>
</dbReference>
<proteinExistence type="predicted"/>
<protein>
    <submittedName>
        <fullName evidence="2">Uncharacterized protein</fullName>
    </submittedName>
</protein>
<name>A0ABQ3RIA0_STRRR</name>
<feature type="compositionally biased region" description="Basic and acidic residues" evidence="1">
    <location>
        <begin position="66"/>
        <end position="75"/>
    </location>
</feature>
<organism evidence="2 3">
    <name type="scientific">Streptomyces rubradiris</name>
    <name type="common">Streptomyces achromogenes subsp. rubradiris</name>
    <dbReference type="NCBI Taxonomy" id="285531"/>
    <lineage>
        <taxon>Bacteria</taxon>
        <taxon>Bacillati</taxon>
        <taxon>Actinomycetota</taxon>
        <taxon>Actinomycetes</taxon>
        <taxon>Kitasatosporales</taxon>
        <taxon>Streptomycetaceae</taxon>
        <taxon>Streptomyces</taxon>
    </lineage>
</organism>
<gene>
    <name evidence="2" type="ORF">Srubr_54200</name>
</gene>
<evidence type="ECO:0000313" key="2">
    <source>
        <dbReference type="EMBL" id="GHI55574.1"/>
    </source>
</evidence>
<accession>A0ABQ3RIA0</accession>
<dbReference type="EMBL" id="BNEA01000015">
    <property type="protein sequence ID" value="GHI55574.1"/>
    <property type="molecule type" value="Genomic_DNA"/>
</dbReference>
<sequence>MSVWTPGPRYRRGPAGERTAGRRTGTELRDGDIVVAGKAVFVAEKRYVDLPTSPRPRGPGSVRQDGQARRDRAADPRLLQSTSWPQRGGPITARHTLGYQLTSAGIDRAGAEGAPEPTWLTGAVFEENRPFSPHWPGTEARHSGPSAEITLKGGVSDTNG</sequence>
<evidence type="ECO:0000313" key="3">
    <source>
        <dbReference type="Proteomes" id="UP000646738"/>
    </source>
</evidence>
<feature type="region of interest" description="Disordered" evidence="1">
    <location>
        <begin position="128"/>
        <end position="160"/>
    </location>
</feature>
<comment type="caution">
    <text evidence="2">The sequence shown here is derived from an EMBL/GenBank/DDBJ whole genome shotgun (WGS) entry which is preliminary data.</text>
</comment>
<feature type="region of interest" description="Disordered" evidence="1">
    <location>
        <begin position="46"/>
        <end position="92"/>
    </location>
</feature>
<evidence type="ECO:0000256" key="1">
    <source>
        <dbReference type="SAM" id="MobiDB-lite"/>
    </source>
</evidence>
<reference evidence="3" key="1">
    <citation type="submission" date="2023-07" db="EMBL/GenBank/DDBJ databases">
        <title>Whole genome shotgun sequence of Streptomyces achromogenes subsp. rubradiris NBRC 14000.</title>
        <authorList>
            <person name="Komaki H."/>
            <person name="Tamura T."/>
        </authorList>
    </citation>
    <scope>NUCLEOTIDE SEQUENCE [LARGE SCALE GENOMIC DNA]</scope>
    <source>
        <strain evidence="3">NBRC 14000</strain>
    </source>
</reference>
<keyword evidence="3" id="KW-1185">Reference proteome</keyword>